<dbReference type="InterPro" id="IPR005494">
    <property type="entry name" value="GSPS_pre-ATP-grasp-like_dom"/>
</dbReference>
<accession>A0A455SIE5</accession>
<proteinExistence type="predicted"/>
<keyword evidence="3" id="KW-0547">Nucleotide-binding</keyword>
<dbReference type="Pfam" id="PF03738">
    <property type="entry name" value="GSP_synth"/>
    <property type="match status" value="1"/>
</dbReference>
<dbReference type="Gene3D" id="3.30.1490.330">
    <property type="match status" value="1"/>
</dbReference>
<gene>
    <name evidence="7" type="ORF">KTC_14430</name>
</gene>
<evidence type="ECO:0000256" key="4">
    <source>
        <dbReference type="ARBA" id="ARBA00022840"/>
    </source>
</evidence>
<evidence type="ECO:0000256" key="2">
    <source>
        <dbReference type="ARBA" id="ARBA00022723"/>
    </source>
</evidence>
<keyword evidence="4" id="KW-0067">ATP-binding</keyword>
<feature type="domain" description="Glutathionylspermidine synthase pre-ATP-grasp-like" evidence="6">
    <location>
        <begin position="45"/>
        <end position="434"/>
    </location>
</feature>
<evidence type="ECO:0000256" key="5">
    <source>
        <dbReference type="ARBA" id="ARBA00022842"/>
    </source>
</evidence>
<dbReference type="InterPro" id="IPR016185">
    <property type="entry name" value="PreATP-grasp_dom_sf"/>
</dbReference>
<keyword evidence="5" id="KW-0460">Magnesium</keyword>
<sequence length="443" mass="50309">MLQWGVIVVTSHSADFTSQYREWRRAYYNRFPEFWGTLPGLKVEEYALYGALVLPPEHVQALRMAASRLYRLMTRLAQVLQQADDQALRDIGIPEAAIPYAHIVIPEMPAVMCGRYEFLMTAAGPKLLEFNAETPTVVVELFHMNSQVCTDFGLRDPNVHCEAQLAQAIQSSIEGALRWLKQRPEQATIIFSSSTDKEERGTTEFYRHLLESRGPLPYQTAYQSLEALRVTDDALLTAEGKRVDVLYKLYPTEYLIEDESSDGTPIGLALLELVRRRQLAIINPPTAFVLQNKALVAVLWALHLAQSELFTQEEHQWIEQYLLPTYLAPHDAQGQPFIQGRHVIKPVYGREGISITVCHRGEVVEQSDLNFYSDQVMVYQQYAEPPTTTIQTEDGRTEVNLVHNCFVVAGEPSAVGVRAARKLIFDDFSYFLPVCYPDQPVQK</sequence>
<dbReference type="AlphaFoldDB" id="A0A455SIE5"/>
<dbReference type="GO" id="GO:0046872">
    <property type="term" value="F:metal ion binding"/>
    <property type="evidence" value="ECO:0007669"/>
    <property type="project" value="UniProtKB-KW"/>
</dbReference>
<dbReference type="GO" id="GO:0016874">
    <property type="term" value="F:ligase activity"/>
    <property type="evidence" value="ECO:0007669"/>
    <property type="project" value="UniProtKB-KW"/>
</dbReference>
<evidence type="ECO:0000256" key="3">
    <source>
        <dbReference type="ARBA" id="ARBA00022741"/>
    </source>
</evidence>
<evidence type="ECO:0000259" key="6">
    <source>
        <dbReference type="Pfam" id="PF03738"/>
    </source>
</evidence>
<dbReference type="GO" id="GO:0005524">
    <property type="term" value="F:ATP binding"/>
    <property type="evidence" value="ECO:0007669"/>
    <property type="project" value="UniProtKB-KW"/>
</dbReference>
<organism evidence="7">
    <name type="scientific">Thermosporothrix sp. COM3</name>
    <dbReference type="NCBI Taxonomy" id="2490863"/>
    <lineage>
        <taxon>Bacteria</taxon>
        <taxon>Bacillati</taxon>
        <taxon>Chloroflexota</taxon>
        <taxon>Ktedonobacteria</taxon>
        <taxon>Ktedonobacterales</taxon>
        <taxon>Thermosporotrichaceae</taxon>
        <taxon>Thermosporothrix</taxon>
    </lineage>
</organism>
<evidence type="ECO:0000313" key="7">
    <source>
        <dbReference type="EMBL" id="BBH86692.1"/>
    </source>
</evidence>
<evidence type="ECO:0000256" key="1">
    <source>
        <dbReference type="ARBA" id="ARBA00022598"/>
    </source>
</evidence>
<keyword evidence="1" id="KW-0436">Ligase</keyword>
<dbReference type="SUPFAM" id="SSF52440">
    <property type="entry name" value="PreATP-grasp domain"/>
    <property type="match status" value="1"/>
</dbReference>
<dbReference type="EMBL" id="AP019376">
    <property type="protein sequence ID" value="BBH86692.1"/>
    <property type="molecule type" value="Genomic_DNA"/>
</dbReference>
<protein>
    <submittedName>
        <fullName evidence="7">Glutathionylspermidine synthase</fullName>
    </submittedName>
</protein>
<dbReference type="SUPFAM" id="SSF56059">
    <property type="entry name" value="Glutathione synthetase ATP-binding domain-like"/>
    <property type="match status" value="1"/>
</dbReference>
<name>A0A455SIE5_9CHLR</name>
<keyword evidence="2" id="KW-0479">Metal-binding</keyword>
<reference evidence="7" key="1">
    <citation type="submission" date="2018-12" db="EMBL/GenBank/DDBJ databases">
        <title>Novel natural products biosynthetic potential of the class Ktedonobacteria.</title>
        <authorList>
            <person name="Zheng Y."/>
            <person name="Saitou A."/>
            <person name="Wang C.M."/>
            <person name="Toyoda A."/>
            <person name="Minakuchi Y."/>
            <person name="Sekiguchi Y."/>
            <person name="Ueda K."/>
            <person name="Takano H."/>
            <person name="Sakai Y."/>
            <person name="Yokota A."/>
            <person name="Yabe S."/>
        </authorList>
    </citation>
    <scope>NUCLEOTIDE SEQUENCE</scope>
    <source>
        <strain evidence="7">COM3</strain>
    </source>
</reference>